<evidence type="ECO:0000313" key="3">
    <source>
        <dbReference type="Proteomes" id="UP000063308"/>
    </source>
</evidence>
<dbReference type="InterPro" id="IPR032710">
    <property type="entry name" value="NTF2-like_dom_sf"/>
</dbReference>
<dbReference type="InterPro" id="IPR037401">
    <property type="entry name" value="SnoaL-like"/>
</dbReference>
<organism evidence="2 3">
    <name type="scientific">Bradyrhizobium diazoefficiens</name>
    <dbReference type="NCBI Taxonomy" id="1355477"/>
    <lineage>
        <taxon>Bacteria</taxon>
        <taxon>Pseudomonadati</taxon>
        <taxon>Pseudomonadota</taxon>
        <taxon>Alphaproteobacteria</taxon>
        <taxon>Hyphomicrobiales</taxon>
        <taxon>Nitrobacteraceae</taxon>
        <taxon>Bradyrhizobium</taxon>
    </lineage>
</organism>
<name>A0A0E4FUT9_9BRAD</name>
<feature type="domain" description="SnoaL-like" evidence="1">
    <location>
        <begin position="71"/>
        <end position="178"/>
    </location>
</feature>
<dbReference type="AlphaFoldDB" id="A0A0E4FUT9"/>
<dbReference type="EMBL" id="AP014685">
    <property type="protein sequence ID" value="BAR58747.1"/>
    <property type="molecule type" value="Genomic_DNA"/>
</dbReference>
<dbReference type="SUPFAM" id="SSF54427">
    <property type="entry name" value="NTF2-like"/>
    <property type="match status" value="1"/>
</dbReference>
<evidence type="ECO:0000313" key="2">
    <source>
        <dbReference type="EMBL" id="BAR58747.1"/>
    </source>
</evidence>
<gene>
    <name evidence="2" type="ORF">NK6_5589</name>
</gene>
<evidence type="ECO:0000259" key="1">
    <source>
        <dbReference type="Pfam" id="PF12680"/>
    </source>
</evidence>
<reference evidence="2 3" key="1">
    <citation type="submission" date="2014-11" db="EMBL/GenBank/DDBJ databases">
        <title>Symbiosis island explosion on the genome of extra-slow-growing strains of soybean bradyrhizobia with massive insertion sequences.</title>
        <authorList>
            <person name="Iida T."/>
            <person name="Minamisawa K."/>
        </authorList>
    </citation>
    <scope>NUCLEOTIDE SEQUENCE [LARGE SCALE GENOMIC DNA]</scope>
    <source>
        <strain evidence="2 3">NK6</strain>
    </source>
</reference>
<dbReference type="Pfam" id="PF12680">
    <property type="entry name" value="SnoaL_2"/>
    <property type="match status" value="1"/>
</dbReference>
<sequence>MQGNFVQAYGLSTHNCSHEPGIALARHIDCNTPVVSRIAGARNRALALRNAMRSMRTGGMTVEKLNRQRVVHLLDAFARGDIEAALSCCTDDVDFLTHAPIDILPHMVPRHGKAELRALWQTVWVRYSEIRYKAPHIVAEGDEVATYMQTYFRKRSNDRVVQFDMAVFYTFRNGQVAQIREIIDSYDLVQQVLEREIGPLIVGARVDGD</sequence>
<proteinExistence type="predicted"/>
<dbReference type="Proteomes" id="UP000063308">
    <property type="component" value="Chromosome"/>
</dbReference>
<protein>
    <recommendedName>
        <fullName evidence="1">SnoaL-like domain-containing protein</fullName>
    </recommendedName>
</protein>
<dbReference type="Gene3D" id="3.10.450.50">
    <property type="match status" value="1"/>
</dbReference>
<accession>A0A0E4FUT9</accession>